<keyword evidence="2" id="KW-1133">Transmembrane helix</keyword>
<dbReference type="Proteomes" id="UP000245678">
    <property type="component" value="Unassembled WGS sequence"/>
</dbReference>
<keyword evidence="5" id="KW-1185">Reference proteome</keyword>
<feature type="compositionally biased region" description="Polar residues" evidence="1">
    <location>
        <begin position="144"/>
        <end position="153"/>
    </location>
</feature>
<evidence type="ECO:0000313" key="4">
    <source>
        <dbReference type="EMBL" id="PWK75976.1"/>
    </source>
</evidence>
<gene>
    <name evidence="4" type="ORF">LX99_03710</name>
</gene>
<accession>A0A316H685</accession>
<keyword evidence="3" id="KW-0732">Signal</keyword>
<feature type="signal peptide" evidence="3">
    <location>
        <begin position="1"/>
        <end position="20"/>
    </location>
</feature>
<feature type="compositionally biased region" description="Low complexity" evidence="1">
    <location>
        <begin position="134"/>
        <end position="143"/>
    </location>
</feature>
<sequence length="614" mass="67158">MKIKLSILTLLLFCSSFAFAQIKFTASADRTTIGTGEIFEITFSINANGERFAPPAFAGFQVVAGPNVSNSVSMINGVTSASLAYGYDLMATKEGEFTIGPATIMAGGRPYSTAPIKIKVVKGSAPGGGGGSQGNSRQQQQQQFNAPDESNIQRGRVKDISKSLFLRTSVDKSSVYLGQQIVMNLRLYTRVAIVNGEPEKIPDLNSFYSQDIKNNNPNAQWRTEVLNGVRYNVTDIKKTILFPEHEGNITIEPAIMNFVIRQQAASSSGDPFDAFFGGYEDVKYRIKSTPVVIHVKPLPMAGKPADFSGAVGTFNIAASLDKNQIKANDAINYQLKVSGTGNLKLLKPISPNFPPDFEKYDPKVTDTITENENGSSGSRRYTYLLIPRHQGDYTIDPVKFSYFNPATGRYVTLTTRAFQVKVAKGTGDNSNVTAFSGAGKQDVKVLSNDIRYIKTGTELNEVGSDFYGSGLYYFLLVLGPLGFAGALVYGKWRDKNNADVAGMKSRKAGRVAAKHLAVAKQRLAANDSKAFYEDLFRGLYGYLSNKLNIPYADLNREKIADELKARSLDESLINEMLDTLDMCEMARYAPVSGITGQQVFDKAQTMINNIESKI</sequence>
<keyword evidence="2" id="KW-0472">Membrane</keyword>
<organism evidence="4 5">
    <name type="scientific">Mucilaginibacter oryzae</name>
    <dbReference type="NCBI Taxonomy" id="468058"/>
    <lineage>
        <taxon>Bacteria</taxon>
        <taxon>Pseudomonadati</taxon>
        <taxon>Bacteroidota</taxon>
        <taxon>Sphingobacteriia</taxon>
        <taxon>Sphingobacteriales</taxon>
        <taxon>Sphingobacteriaceae</taxon>
        <taxon>Mucilaginibacter</taxon>
    </lineage>
</organism>
<reference evidence="4 5" key="1">
    <citation type="submission" date="2018-05" db="EMBL/GenBank/DDBJ databases">
        <title>Genomic Encyclopedia of Archaeal and Bacterial Type Strains, Phase II (KMG-II): from individual species to whole genera.</title>
        <authorList>
            <person name="Goeker M."/>
        </authorList>
    </citation>
    <scope>NUCLEOTIDE SEQUENCE [LARGE SCALE GENOMIC DNA]</scope>
    <source>
        <strain evidence="4 5">DSM 19975</strain>
    </source>
</reference>
<name>A0A316H685_9SPHI</name>
<dbReference type="RefSeq" id="WP_109609183.1">
    <property type="nucleotide sequence ID" value="NZ_QGHA01000007.1"/>
</dbReference>
<feature type="chain" id="PRO_5016314332" evidence="3">
    <location>
        <begin position="21"/>
        <end position="614"/>
    </location>
</feature>
<keyword evidence="2" id="KW-0812">Transmembrane</keyword>
<dbReference type="Pfam" id="PF13584">
    <property type="entry name" value="BatD"/>
    <property type="match status" value="3"/>
</dbReference>
<dbReference type="PANTHER" id="PTHR40940">
    <property type="entry name" value="PROTEIN BATD-RELATED"/>
    <property type="match status" value="1"/>
</dbReference>
<evidence type="ECO:0000256" key="3">
    <source>
        <dbReference type="SAM" id="SignalP"/>
    </source>
</evidence>
<evidence type="ECO:0000313" key="5">
    <source>
        <dbReference type="Proteomes" id="UP000245678"/>
    </source>
</evidence>
<dbReference type="EMBL" id="QGHA01000007">
    <property type="protein sequence ID" value="PWK75976.1"/>
    <property type="molecule type" value="Genomic_DNA"/>
</dbReference>
<dbReference type="InterPro" id="IPR025738">
    <property type="entry name" value="BatD"/>
</dbReference>
<evidence type="ECO:0000256" key="2">
    <source>
        <dbReference type="SAM" id="Phobius"/>
    </source>
</evidence>
<feature type="transmembrane region" description="Helical" evidence="2">
    <location>
        <begin position="470"/>
        <end position="489"/>
    </location>
</feature>
<dbReference type="PANTHER" id="PTHR40940:SF2">
    <property type="entry name" value="BATD"/>
    <property type="match status" value="1"/>
</dbReference>
<proteinExistence type="predicted"/>
<dbReference type="AlphaFoldDB" id="A0A316H685"/>
<protein>
    <submittedName>
        <fullName evidence="4">Oxygen tolerance protein BatD</fullName>
    </submittedName>
</protein>
<feature type="region of interest" description="Disordered" evidence="1">
    <location>
        <begin position="122"/>
        <end position="153"/>
    </location>
</feature>
<evidence type="ECO:0000256" key="1">
    <source>
        <dbReference type="SAM" id="MobiDB-lite"/>
    </source>
</evidence>
<comment type="caution">
    <text evidence="4">The sequence shown here is derived from an EMBL/GenBank/DDBJ whole genome shotgun (WGS) entry which is preliminary data.</text>
</comment>